<proteinExistence type="predicted"/>
<accession>A0ABU3A2B6</accession>
<evidence type="ECO:0000313" key="1">
    <source>
        <dbReference type="EMBL" id="MDT0604309.1"/>
    </source>
</evidence>
<evidence type="ECO:0008006" key="3">
    <source>
        <dbReference type="Google" id="ProtNLM"/>
    </source>
</evidence>
<evidence type="ECO:0000313" key="2">
    <source>
        <dbReference type="Proteomes" id="UP001266357"/>
    </source>
</evidence>
<name>A0ABU3A2B6_9GAMM</name>
<comment type="caution">
    <text evidence="1">The sequence shown here is derived from an EMBL/GenBank/DDBJ whole genome shotgun (WGS) entry which is preliminary data.</text>
</comment>
<dbReference type="Proteomes" id="UP001266357">
    <property type="component" value="Unassembled WGS sequence"/>
</dbReference>
<dbReference type="RefSeq" id="WP_311582128.1">
    <property type="nucleotide sequence ID" value="NZ_JAVRIF010000006.1"/>
</dbReference>
<protein>
    <recommendedName>
        <fullName evidence="3">TIR domain-containing protein</fullName>
    </recommendedName>
</protein>
<organism evidence="1 2">
    <name type="scientific">Thalassotalea castellviae</name>
    <dbReference type="NCBI Taxonomy" id="3075612"/>
    <lineage>
        <taxon>Bacteria</taxon>
        <taxon>Pseudomonadati</taxon>
        <taxon>Pseudomonadota</taxon>
        <taxon>Gammaproteobacteria</taxon>
        <taxon>Alteromonadales</taxon>
        <taxon>Colwelliaceae</taxon>
        <taxon>Thalassotalea</taxon>
    </lineage>
</organism>
<dbReference type="EMBL" id="JAVRIF010000006">
    <property type="protein sequence ID" value="MDT0604309.1"/>
    <property type="molecule type" value="Genomic_DNA"/>
</dbReference>
<reference evidence="1 2" key="1">
    <citation type="submission" date="2023-09" db="EMBL/GenBank/DDBJ databases">
        <authorList>
            <person name="Rey-Velasco X."/>
        </authorList>
    </citation>
    <scope>NUCLEOTIDE SEQUENCE [LARGE SCALE GENOMIC DNA]</scope>
    <source>
        <strain evidence="1 2">W431</strain>
    </source>
</reference>
<keyword evidence="2" id="KW-1185">Reference proteome</keyword>
<gene>
    <name evidence="1" type="ORF">RM573_11945</name>
</gene>
<sequence length="191" mass="22341">MISKIKPWFRGFFSKPIDTNKEQAIDLVIPYCESLVIKLTWAGHTVKKDIDRAFTTGVKQVLLYPFMTKSDYKAWLISVLEKGNVQLNEGECDIYILNRKSNSKPISNIIPKLISRITAYEKQEDIRQSAEFLVLLGRLRRAISEVKVENLLEEEIKLYNRLLVGFDNEANRLPQWLVQFEAIKKRTWSEY</sequence>